<reference evidence="7" key="1">
    <citation type="submission" date="2016-01" db="EMBL/GenBank/DDBJ databases">
        <title>Complete genome sequence of Microbulbifer sp. CCB-MM1, a halophile isolated from Matang Mangrove Forest, Perak.</title>
        <authorList>
            <person name="Moh T.H."/>
            <person name="Dinesh B."/>
            <person name="Lau N.-S."/>
            <person name="Go F."/>
            <person name="Alexander Chong S.-C."/>
        </authorList>
    </citation>
    <scope>NUCLEOTIDE SEQUENCE [LARGE SCALE GENOMIC DNA]</scope>
    <source>
        <strain evidence="7">CCB-MM1</strain>
    </source>
</reference>
<dbReference type="Pfam" id="PF07681">
    <property type="entry name" value="DoxX"/>
    <property type="match status" value="1"/>
</dbReference>
<evidence type="ECO:0000256" key="5">
    <source>
        <dbReference type="SAM" id="Phobius"/>
    </source>
</evidence>
<evidence type="ECO:0000256" key="2">
    <source>
        <dbReference type="ARBA" id="ARBA00022692"/>
    </source>
</evidence>
<evidence type="ECO:0000313" key="6">
    <source>
        <dbReference type="EMBL" id="AOS96271.1"/>
    </source>
</evidence>
<sequence length="134" mass="14951">MRAYTLLLLRVSLGLLLVIWGVDKLVNVNHAIAVSERFYLGIISAPLAWNIFGGLQILLGAAVIFGLWRKLTFPAQTLINGATLLGVWQSVVDPWGWVLQGSNVLFYPSLIIFAACLVLWAFQADDRLSLDRRR</sequence>
<dbReference type="STRING" id="1769779.AUP74_00804"/>
<dbReference type="AlphaFoldDB" id="A0A1C9W536"/>
<name>A0A1C9W536_9GAMM</name>
<evidence type="ECO:0008006" key="8">
    <source>
        <dbReference type="Google" id="ProtNLM"/>
    </source>
</evidence>
<keyword evidence="2 5" id="KW-0812">Transmembrane</keyword>
<evidence type="ECO:0000256" key="3">
    <source>
        <dbReference type="ARBA" id="ARBA00022989"/>
    </source>
</evidence>
<proteinExistence type="predicted"/>
<keyword evidence="7" id="KW-1185">Reference proteome</keyword>
<gene>
    <name evidence="6" type="ORF">AUP74_00804</name>
</gene>
<dbReference type="GO" id="GO:0016020">
    <property type="term" value="C:membrane"/>
    <property type="evidence" value="ECO:0007669"/>
    <property type="project" value="UniProtKB-SubCell"/>
</dbReference>
<evidence type="ECO:0000256" key="1">
    <source>
        <dbReference type="ARBA" id="ARBA00004141"/>
    </source>
</evidence>
<protein>
    <recommendedName>
        <fullName evidence="8">DoxX</fullName>
    </recommendedName>
</protein>
<keyword evidence="3 5" id="KW-1133">Transmembrane helix</keyword>
<evidence type="ECO:0000256" key="4">
    <source>
        <dbReference type="ARBA" id="ARBA00023136"/>
    </source>
</evidence>
<dbReference type="PATRIC" id="fig|1769779.3.peg.821"/>
<dbReference type="KEGG" id="micc:AUP74_00804"/>
<accession>A0A1C9W536</accession>
<feature type="transmembrane region" description="Helical" evidence="5">
    <location>
        <begin position="104"/>
        <end position="124"/>
    </location>
</feature>
<dbReference type="RefSeq" id="WP_069946426.1">
    <property type="nucleotide sequence ID" value="NZ_CP014143.1"/>
</dbReference>
<dbReference type="EMBL" id="CP014143">
    <property type="protein sequence ID" value="AOS96271.1"/>
    <property type="molecule type" value="Genomic_DNA"/>
</dbReference>
<dbReference type="Proteomes" id="UP000095672">
    <property type="component" value="Chromosome"/>
</dbReference>
<comment type="subcellular location">
    <subcellularLocation>
        <location evidence="1">Membrane</location>
        <topology evidence="1">Multi-pass membrane protein</topology>
    </subcellularLocation>
</comment>
<feature type="transmembrane region" description="Helical" evidence="5">
    <location>
        <begin position="77"/>
        <end position="98"/>
    </location>
</feature>
<feature type="transmembrane region" description="Helical" evidence="5">
    <location>
        <begin position="37"/>
        <end position="65"/>
    </location>
</feature>
<dbReference type="InterPro" id="IPR032808">
    <property type="entry name" value="DoxX"/>
</dbReference>
<dbReference type="OrthoDB" id="6169640at2"/>
<evidence type="ECO:0000313" key="7">
    <source>
        <dbReference type="Proteomes" id="UP000095672"/>
    </source>
</evidence>
<organism evidence="6 7">
    <name type="scientific">Microbulbifer aggregans</name>
    <dbReference type="NCBI Taxonomy" id="1769779"/>
    <lineage>
        <taxon>Bacteria</taxon>
        <taxon>Pseudomonadati</taxon>
        <taxon>Pseudomonadota</taxon>
        <taxon>Gammaproteobacteria</taxon>
        <taxon>Cellvibrionales</taxon>
        <taxon>Microbulbiferaceae</taxon>
        <taxon>Microbulbifer</taxon>
    </lineage>
</organism>
<keyword evidence="4 5" id="KW-0472">Membrane</keyword>